<protein>
    <submittedName>
        <fullName evidence="1">Alpha-(1-&gt;3)-arabinofuranosyltransferase family protein</fullName>
    </submittedName>
</protein>
<dbReference type="EMBL" id="CP087977">
    <property type="protein sequence ID" value="UUZ43618.1"/>
    <property type="molecule type" value="Genomic_DNA"/>
</dbReference>
<proteinExistence type="predicted"/>
<sequence>MTSSEPTPRGLRRSVRLFRSFLVEQSDPHRFYSELAADSIALLQEHAPLEGRTVLDVGAGPSEFARAFRAAGAHYVPVDHDASVSSVRDGGVVGDALRLPVADGSVDIVFSSNMWEHVPDPEAVADELLRATRPGGLVFLSYTNWLSPRGGHETSPWHWLGGERAIARYERKHGHPPKNRVGDTLHRVSVRQGLDWAHRADADVLAARPRYLPRRRRPHPASARRTRGRHPEPPAHPASAMTEGSDPGAVDAAGARLQRVVAALLVAVVPWLVAPGMLEPDTKSDLVISPGRFPGRALWAWNDHTGIGELQNQAYGYLWPMGPLFWAGDAVGAPGWVTQRVWWTLILVVSFVGAERLARRVGGLPTVPALVVGAVFALSPRVLTVLSEISVEVWPQALAPWLVLLAAKGVAPDAPPAARRRMAVGTGLLAASLGGVNATVSPVAPVPAAARILLAPGGRRRWRALLWWCGGAALGSAWWLGPLLVLGRYSYPFLDHIELASTTTAVASVTNVLRGANHWIAYILTAGDHPTRQSGWLLAQSVTGIIATTVLAGLGLAGLVRRRSGDDDTGEDPASTTGRHLTRWALALVLVGVVAMAVGRSGSASGPLATTVRGWLDGPLAPFRNVHKADLLIRLPVAIGVGLIAHWATRVERGAGPLARRVVVIGTVLAPGRLAGPAVGLAGGRCVGRRRGADRPAGDCRRRRRDGRDRWGHDAGPAGGAQR</sequence>
<gene>
    <name evidence="1" type="ORF">LP422_11775</name>
</gene>
<reference evidence="1" key="1">
    <citation type="submission" date="2021-11" db="EMBL/GenBank/DDBJ databases">
        <title>Study of the species diversity of bacterial strains isolated from a unique natural object - Shulgan-Tash cave (Bashkiria).</title>
        <authorList>
            <person name="Sazanova A.L."/>
            <person name="Chirak E.R."/>
            <person name="Safronova V.I."/>
        </authorList>
    </citation>
    <scope>NUCLEOTIDE SEQUENCE</scope>
    <source>
        <strain evidence="1">P1</strain>
    </source>
</reference>
<accession>A0AC61U0T7</accession>
<organism evidence="1 2">
    <name type="scientific">Janibacter limosus</name>
    <dbReference type="NCBI Taxonomy" id="53458"/>
    <lineage>
        <taxon>Bacteria</taxon>
        <taxon>Bacillati</taxon>
        <taxon>Actinomycetota</taxon>
        <taxon>Actinomycetes</taxon>
        <taxon>Micrococcales</taxon>
        <taxon>Intrasporangiaceae</taxon>
        <taxon>Janibacter</taxon>
    </lineage>
</organism>
<evidence type="ECO:0000313" key="1">
    <source>
        <dbReference type="EMBL" id="UUZ43618.1"/>
    </source>
</evidence>
<dbReference type="Proteomes" id="UP001059663">
    <property type="component" value="Chromosome"/>
</dbReference>
<evidence type="ECO:0000313" key="2">
    <source>
        <dbReference type="Proteomes" id="UP001059663"/>
    </source>
</evidence>
<name>A0AC61U0T7_9MICO</name>